<evidence type="ECO:0008006" key="4">
    <source>
        <dbReference type="Google" id="ProtNLM"/>
    </source>
</evidence>
<dbReference type="Proteomes" id="UP000245051">
    <property type="component" value="Chromosome"/>
</dbReference>
<gene>
    <name evidence="2" type="ORF">DDQ41_08930</name>
</gene>
<sequence length="430" mass="45810">MMKIATGQSENVMRLRTRLFAGSVRWAAPVVLLLTLFYFHAGNTVQDPYAAEYAPAVVAAPLMTLYALAYASAAALAVWESGRLRAFGVWDMAPARSRYRVAGDALLPVILCAWLVVLVPTVLSLGSAGTLPTPDSLLLPGMAMLLCVAHAIIGFAIGLRAPHVVAAPVVAVLVWVAVAFTRAVDPAWVRHISGQYTDLMFGEAPSLLSLAPHLLFGGAIAAGLAMMWLPVRQLLVRAALALVVACAGTASAIAIADDWAHGTPLRHGQVAMECLGARPKVCMPAVTAQDLPHVRADVVSALRDLTRAKAVTPPEVVTDRLGEGRDNRSSTPANWSVHLTVAAREDAVKYAVTLAAVRLPCDEPDPARAYAVRLWAFSVTGEAEAFRSTAENKSLVSRSEPEVRAVLEKSTDQQAVWYQQQISDACGRAS</sequence>
<feature type="transmembrane region" description="Helical" evidence="1">
    <location>
        <begin position="234"/>
        <end position="256"/>
    </location>
</feature>
<feature type="transmembrane region" description="Helical" evidence="1">
    <location>
        <begin position="105"/>
        <end position="125"/>
    </location>
</feature>
<feature type="transmembrane region" description="Helical" evidence="1">
    <location>
        <begin position="53"/>
        <end position="79"/>
    </location>
</feature>
<keyword evidence="1" id="KW-0812">Transmembrane</keyword>
<dbReference type="EMBL" id="CP029254">
    <property type="protein sequence ID" value="AWK09025.1"/>
    <property type="molecule type" value="Genomic_DNA"/>
</dbReference>
<feature type="transmembrane region" description="Helical" evidence="1">
    <location>
        <begin position="164"/>
        <end position="184"/>
    </location>
</feature>
<feature type="transmembrane region" description="Helical" evidence="1">
    <location>
        <begin position="204"/>
        <end position="227"/>
    </location>
</feature>
<proteinExistence type="predicted"/>
<keyword evidence="3" id="KW-1185">Reference proteome</keyword>
<feature type="transmembrane region" description="Helical" evidence="1">
    <location>
        <begin position="20"/>
        <end position="41"/>
    </location>
</feature>
<protein>
    <recommendedName>
        <fullName evidence="4">ABC transporter permease</fullName>
    </recommendedName>
</protein>
<evidence type="ECO:0000313" key="3">
    <source>
        <dbReference type="Proteomes" id="UP000245051"/>
    </source>
</evidence>
<accession>A0ABM6V4W2</accession>
<keyword evidence="1" id="KW-0472">Membrane</keyword>
<evidence type="ECO:0000256" key="1">
    <source>
        <dbReference type="SAM" id="Phobius"/>
    </source>
</evidence>
<reference evidence="2 3" key="1">
    <citation type="submission" date="2018-05" db="EMBL/GenBank/DDBJ databases">
        <title>Complete genome sequence of the Type Strain of Streptomyces spongiicola HNM0071, the producer of staurosporine.</title>
        <authorList>
            <person name="Zhou S."/>
            <person name="Huang X."/>
        </authorList>
    </citation>
    <scope>NUCLEOTIDE SEQUENCE [LARGE SCALE GENOMIC DNA]</scope>
    <source>
        <strain evidence="2 3">HNM0071</strain>
    </source>
</reference>
<evidence type="ECO:0000313" key="2">
    <source>
        <dbReference type="EMBL" id="AWK09025.1"/>
    </source>
</evidence>
<keyword evidence="1" id="KW-1133">Transmembrane helix</keyword>
<feature type="transmembrane region" description="Helical" evidence="1">
    <location>
        <begin position="137"/>
        <end position="157"/>
    </location>
</feature>
<name>A0ABM6V4W2_9ACTN</name>
<organism evidence="2 3">
    <name type="scientific">Streptomyces spongiicola</name>
    <dbReference type="NCBI Taxonomy" id="1690221"/>
    <lineage>
        <taxon>Bacteria</taxon>
        <taxon>Bacillati</taxon>
        <taxon>Actinomycetota</taxon>
        <taxon>Actinomycetes</taxon>
        <taxon>Kitasatosporales</taxon>
        <taxon>Streptomycetaceae</taxon>
        <taxon>Streptomyces</taxon>
    </lineage>
</organism>